<proteinExistence type="predicted"/>
<dbReference type="WBParaSite" id="ES5_v2.g13047.t1">
    <property type="protein sequence ID" value="ES5_v2.g13047.t1"/>
    <property type="gene ID" value="ES5_v2.g13047"/>
</dbReference>
<accession>A0AC34F7B3</accession>
<name>A0AC34F7B3_9BILA</name>
<evidence type="ECO:0000313" key="2">
    <source>
        <dbReference type="WBParaSite" id="ES5_v2.g13047.t1"/>
    </source>
</evidence>
<dbReference type="Proteomes" id="UP000887579">
    <property type="component" value="Unplaced"/>
</dbReference>
<reference evidence="2" key="1">
    <citation type="submission" date="2022-11" db="UniProtKB">
        <authorList>
            <consortium name="WormBaseParasite"/>
        </authorList>
    </citation>
    <scope>IDENTIFICATION</scope>
</reference>
<protein>
    <submittedName>
        <fullName evidence="2">Uncharacterized protein</fullName>
    </submittedName>
</protein>
<sequence length="709" mass="83426">MTAKVCFDEKNEEEYLEIENLKHICEKRKYNKEKYQKPYNFLLKPNFEIRRKAGNAEKQYLIILDSTDAKKCYKYINLYGNVFSCYSCYTKRKNVTAKLYKNNENEEYIVLSNVEHVCKSIPYYPPENDIKEEKVLYPPAFEYMENSSTGVPKIFIFTSANKKMCYVFHRVYGKENRYICSGCHDKPTKENTIFEAGKKIKGVVYIYLFKDSDGKYSVKLPSHQHICEPKKYQPKKYETLKRPKRKPAPIDESKKIKKPNFELQQNLKGDPKGKLIIFDFNDKSLCYEYCFWDNFYYCGRCRSKSVHVTAKLYSSLSEDGEEEEYIVLGTSNKHVCHPIKYEPEKGEIFDASNFMVFFQNDASKLTKIILFTSPSKEYCYEFTWHETAKHFYCYPCKCSAIKKHITGKLIKNDDGTEYFRISTKNEHSCTPKKFDLEKYQPKTIPESRFELGSNLRGKPNSKLYLFTSEKKEFFYEYYSTRPNHFICLQCIMIDKSLYVKAKMEENEKGEKFLALDSKEHICEPQKYEPEKNRCDNFQLLHNKFGIPKNQLIIFDENDKNFGYEFTLFKGAKSYSCKGCITEKKKHISVKLCSDKKGKEFIKIGEIEHVCTKRNFKKTGKIIGCKDFELKTDDENGSQIIVTNHPTDKKLGYKFIFDSELGSFYCQKCKEKDQQRCITATVCTDKNEIQFLLLNDKHICVPSLKDKVFG</sequence>
<evidence type="ECO:0000313" key="1">
    <source>
        <dbReference type="Proteomes" id="UP000887579"/>
    </source>
</evidence>
<organism evidence="1 2">
    <name type="scientific">Panagrolaimus sp. ES5</name>
    <dbReference type="NCBI Taxonomy" id="591445"/>
    <lineage>
        <taxon>Eukaryota</taxon>
        <taxon>Metazoa</taxon>
        <taxon>Ecdysozoa</taxon>
        <taxon>Nematoda</taxon>
        <taxon>Chromadorea</taxon>
        <taxon>Rhabditida</taxon>
        <taxon>Tylenchina</taxon>
        <taxon>Panagrolaimomorpha</taxon>
        <taxon>Panagrolaimoidea</taxon>
        <taxon>Panagrolaimidae</taxon>
        <taxon>Panagrolaimus</taxon>
    </lineage>
</organism>